<dbReference type="EnsemblMetazoa" id="AMIN014074-RB">
    <property type="protein sequence ID" value="AMIN014074-PB"/>
    <property type="gene ID" value="AMIN014074"/>
</dbReference>
<reference evidence="2" key="2">
    <citation type="submission" date="2020-05" db="UniProtKB">
        <authorList>
            <consortium name="EnsemblMetazoa"/>
        </authorList>
    </citation>
    <scope>IDENTIFICATION</scope>
    <source>
        <strain evidence="2">MINIMUS1</strain>
    </source>
</reference>
<feature type="compositionally biased region" description="Basic residues" evidence="1">
    <location>
        <begin position="1"/>
        <end position="10"/>
    </location>
</feature>
<dbReference type="VEuPathDB" id="VectorBase:AMIN014074"/>
<keyword evidence="3" id="KW-1185">Reference proteome</keyword>
<feature type="region of interest" description="Disordered" evidence="1">
    <location>
        <begin position="1"/>
        <end position="22"/>
    </location>
</feature>
<reference evidence="3" key="1">
    <citation type="submission" date="2013-03" db="EMBL/GenBank/DDBJ databases">
        <title>The Genome Sequence of Anopheles minimus MINIMUS1.</title>
        <authorList>
            <consortium name="The Broad Institute Genomics Platform"/>
            <person name="Neafsey D.E."/>
            <person name="Walton C."/>
            <person name="Walker B."/>
            <person name="Young S.K."/>
            <person name="Zeng Q."/>
            <person name="Gargeya S."/>
            <person name="Fitzgerald M."/>
            <person name="Haas B."/>
            <person name="Abouelleil A."/>
            <person name="Allen A.W."/>
            <person name="Alvarado L."/>
            <person name="Arachchi H.M."/>
            <person name="Berlin A.M."/>
            <person name="Chapman S.B."/>
            <person name="Gainer-Dewar J."/>
            <person name="Goldberg J."/>
            <person name="Griggs A."/>
            <person name="Gujja S."/>
            <person name="Hansen M."/>
            <person name="Howarth C."/>
            <person name="Imamovic A."/>
            <person name="Ireland A."/>
            <person name="Larimer J."/>
            <person name="McCowan C."/>
            <person name="Murphy C."/>
            <person name="Pearson M."/>
            <person name="Poon T.W."/>
            <person name="Priest M."/>
            <person name="Roberts A."/>
            <person name="Saif S."/>
            <person name="Shea T."/>
            <person name="Sisk P."/>
            <person name="Sykes S."/>
            <person name="Wortman J."/>
            <person name="Nusbaum C."/>
            <person name="Birren B."/>
        </authorList>
    </citation>
    <scope>NUCLEOTIDE SEQUENCE [LARGE SCALE GENOMIC DNA]</scope>
    <source>
        <strain evidence="3">MINIMUS1</strain>
    </source>
</reference>
<proteinExistence type="predicted"/>
<evidence type="ECO:0000313" key="3">
    <source>
        <dbReference type="Proteomes" id="UP000075920"/>
    </source>
</evidence>
<protein>
    <submittedName>
        <fullName evidence="2">Uncharacterized protein</fullName>
    </submittedName>
</protein>
<evidence type="ECO:0000256" key="1">
    <source>
        <dbReference type="SAM" id="MobiDB-lite"/>
    </source>
</evidence>
<dbReference type="Proteomes" id="UP000075920">
    <property type="component" value="Unassembled WGS sequence"/>
</dbReference>
<dbReference type="AlphaFoldDB" id="A0A182WMW5"/>
<name>A0A182WMW5_9DIPT</name>
<organism evidence="2 3">
    <name type="scientific">Anopheles minimus</name>
    <dbReference type="NCBI Taxonomy" id="112268"/>
    <lineage>
        <taxon>Eukaryota</taxon>
        <taxon>Metazoa</taxon>
        <taxon>Ecdysozoa</taxon>
        <taxon>Arthropoda</taxon>
        <taxon>Hexapoda</taxon>
        <taxon>Insecta</taxon>
        <taxon>Pterygota</taxon>
        <taxon>Neoptera</taxon>
        <taxon>Endopterygota</taxon>
        <taxon>Diptera</taxon>
        <taxon>Nematocera</taxon>
        <taxon>Culicoidea</taxon>
        <taxon>Culicidae</taxon>
        <taxon>Anophelinae</taxon>
        <taxon>Anopheles</taxon>
    </lineage>
</organism>
<accession>A0A182WMW5</accession>
<evidence type="ECO:0000313" key="2">
    <source>
        <dbReference type="EnsemblMetazoa" id="AMIN014074-PB"/>
    </source>
</evidence>
<sequence length="86" mass="9717">MPRSKPRKTQKTVPRCRENRLPPQNRPSVCVCGGGRATTLTDTRARTVSDRKHLRAPAVLRALLRLQVPSTGVLHWWRVGGGFCRF</sequence>